<dbReference type="InterPro" id="IPR042098">
    <property type="entry name" value="TauD-like_sf"/>
</dbReference>
<dbReference type="InterPro" id="IPR014503">
    <property type="entry name" value="Clavaminate_syn-like"/>
</dbReference>
<gene>
    <name evidence="6" type="ORF">ACFQVC_34485</name>
</gene>
<comment type="similarity">
    <text evidence="1">Belongs to the clavaminate synthase family.</text>
</comment>
<dbReference type="Pfam" id="PF02668">
    <property type="entry name" value="TauD"/>
    <property type="match status" value="1"/>
</dbReference>
<name>A0ABW2JTP4_9ACTN</name>
<keyword evidence="4" id="KW-0408">Iron</keyword>
<accession>A0ABW2JTP4</accession>
<dbReference type="Proteomes" id="UP001596523">
    <property type="component" value="Unassembled WGS sequence"/>
</dbReference>
<organism evidence="6 7">
    <name type="scientific">Streptomyces monticola</name>
    <dbReference type="NCBI Taxonomy" id="2666263"/>
    <lineage>
        <taxon>Bacteria</taxon>
        <taxon>Bacillati</taxon>
        <taxon>Actinomycetota</taxon>
        <taxon>Actinomycetes</taxon>
        <taxon>Kitasatosporales</taxon>
        <taxon>Streptomycetaceae</taxon>
        <taxon>Streptomyces</taxon>
    </lineage>
</organism>
<protein>
    <submittedName>
        <fullName evidence="6">TauD/TfdA family dioxygenase</fullName>
    </submittedName>
</protein>
<sequence>MTATTDHGVPAAPVLTPTFREIALPDTVRDALGGQLAQLPDPNTDIDRSMTRLLQIFADLPTELLQQILDFGRHIDTPGVSLVSNLPVDADLPDTPSDGGPSTDKKTFVAEGVLLGLSGLLGEPMGVLTEKAGQLVHDVIPVAGGSMTQTNQGSEVFLNFHSDIMHDVIGRYDVANPDFLVLSCLRSDHEGIAGTFYADARDISAALPPETLETLRSPLFRLNAPGSYVRDVAGGQDVLSEPVPMINGHADYPEIAISANGVHPLTSGAREALDTLQEVCRKVAHQVQLRPGQALLINNRKGVHARSTFTARYDGRDRWLQRTYVRRSLWNVRYRVTEENRRIHY</sequence>
<keyword evidence="6" id="KW-0223">Dioxygenase</keyword>
<keyword evidence="3" id="KW-0560">Oxidoreductase</keyword>
<reference evidence="7" key="1">
    <citation type="journal article" date="2019" name="Int. J. Syst. Evol. Microbiol.">
        <title>The Global Catalogue of Microorganisms (GCM) 10K type strain sequencing project: providing services to taxonomists for standard genome sequencing and annotation.</title>
        <authorList>
            <consortium name="The Broad Institute Genomics Platform"/>
            <consortium name="The Broad Institute Genome Sequencing Center for Infectious Disease"/>
            <person name="Wu L."/>
            <person name="Ma J."/>
        </authorList>
    </citation>
    <scope>NUCLEOTIDE SEQUENCE [LARGE SCALE GENOMIC DNA]</scope>
    <source>
        <strain evidence="7">SYNS20</strain>
    </source>
</reference>
<keyword evidence="7" id="KW-1185">Reference proteome</keyword>
<dbReference type="GO" id="GO:0051213">
    <property type="term" value="F:dioxygenase activity"/>
    <property type="evidence" value="ECO:0007669"/>
    <property type="project" value="UniProtKB-KW"/>
</dbReference>
<evidence type="ECO:0000313" key="7">
    <source>
        <dbReference type="Proteomes" id="UP001596523"/>
    </source>
</evidence>
<evidence type="ECO:0000256" key="4">
    <source>
        <dbReference type="ARBA" id="ARBA00023004"/>
    </source>
</evidence>
<feature type="domain" description="TauD/TfdA-like" evidence="5">
    <location>
        <begin position="146"/>
        <end position="324"/>
    </location>
</feature>
<dbReference type="SUPFAM" id="SSF51197">
    <property type="entry name" value="Clavaminate synthase-like"/>
    <property type="match status" value="1"/>
</dbReference>
<evidence type="ECO:0000313" key="6">
    <source>
        <dbReference type="EMBL" id="MFC7309304.1"/>
    </source>
</evidence>
<evidence type="ECO:0000259" key="5">
    <source>
        <dbReference type="Pfam" id="PF02668"/>
    </source>
</evidence>
<evidence type="ECO:0000256" key="3">
    <source>
        <dbReference type="ARBA" id="ARBA00023002"/>
    </source>
</evidence>
<comment type="caution">
    <text evidence="6">The sequence shown here is derived from an EMBL/GenBank/DDBJ whole genome shotgun (WGS) entry which is preliminary data.</text>
</comment>
<dbReference type="Gene3D" id="3.60.130.10">
    <property type="entry name" value="Clavaminate synthase-like"/>
    <property type="match status" value="1"/>
</dbReference>
<dbReference type="RefSeq" id="WP_381838101.1">
    <property type="nucleotide sequence ID" value="NZ_JBHTCF010000020.1"/>
</dbReference>
<dbReference type="EMBL" id="JBHTCF010000020">
    <property type="protein sequence ID" value="MFC7309304.1"/>
    <property type="molecule type" value="Genomic_DNA"/>
</dbReference>
<proteinExistence type="inferred from homology"/>
<dbReference type="InterPro" id="IPR003819">
    <property type="entry name" value="TauD/TfdA-like"/>
</dbReference>
<evidence type="ECO:0000256" key="1">
    <source>
        <dbReference type="ARBA" id="ARBA00008425"/>
    </source>
</evidence>
<dbReference type="PIRSF" id="PIRSF019543">
    <property type="entry name" value="Clavaminate_syn"/>
    <property type="match status" value="1"/>
</dbReference>
<keyword evidence="2" id="KW-0479">Metal-binding</keyword>
<evidence type="ECO:0000256" key="2">
    <source>
        <dbReference type="ARBA" id="ARBA00022723"/>
    </source>
</evidence>